<evidence type="ECO:0000313" key="2">
    <source>
        <dbReference type="Proteomes" id="UP000286773"/>
    </source>
</evidence>
<organism evidence="1 2">
    <name type="scientific">Vagococcus acidifermentans</name>
    <dbReference type="NCBI Taxonomy" id="564710"/>
    <lineage>
        <taxon>Bacteria</taxon>
        <taxon>Bacillati</taxon>
        <taxon>Bacillota</taxon>
        <taxon>Bacilli</taxon>
        <taxon>Lactobacillales</taxon>
        <taxon>Enterococcaceae</taxon>
        <taxon>Vagococcus</taxon>
    </lineage>
</organism>
<dbReference type="Proteomes" id="UP000286773">
    <property type="component" value="Unassembled WGS sequence"/>
</dbReference>
<comment type="caution">
    <text evidence="1">The sequence shown here is derived from an EMBL/GenBank/DDBJ whole genome shotgun (WGS) entry which is preliminary data.</text>
</comment>
<dbReference type="EMBL" id="NGKC01000014">
    <property type="protein sequence ID" value="RSU10100.1"/>
    <property type="molecule type" value="Genomic_DNA"/>
</dbReference>
<accession>A0A430APK8</accession>
<dbReference type="AlphaFoldDB" id="A0A430APK8"/>
<name>A0A430APK8_9ENTE</name>
<sequence>MPTQSDILTVAMTLFHEPEIIRKNYLEVHIPYKALQDYATKEELAALFPRDLSVSFEHLVDITPLEKLANQLLQTKKGTFVLNVFFNQQTATDYLALIASYVL</sequence>
<protein>
    <submittedName>
        <fullName evidence="1">Uncharacterized protein</fullName>
    </submittedName>
</protein>
<evidence type="ECO:0000313" key="1">
    <source>
        <dbReference type="EMBL" id="RSU10100.1"/>
    </source>
</evidence>
<dbReference type="RefSeq" id="WP_126814418.1">
    <property type="nucleotide sequence ID" value="NZ_NGKC01000014.1"/>
</dbReference>
<keyword evidence="2" id="KW-1185">Reference proteome</keyword>
<gene>
    <name evidence="1" type="ORF">CBF27_11280</name>
</gene>
<reference evidence="1 2" key="1">
    <citation type="submission" date="2017-05" db="EMBL/GenBank/DDBJ databases">
        <title>Vagococcus spp. assemblies.</title>
        <authorList>
            <person name="Gulvik C.A."/>
        </authorList>
    </citation>
    <scope>NUCLEOTIDE SEQUENCE [LARGE SCALE GENOMIC DNA]</scope>
    <source>
        <strain evidence="1 2">LMG 24798</strain>
    </source>
</reference>
<proteinExistence type="predicted"/>